<dbReference type="Proteomes" id="UP001305647">
    <property type="component" value="Unassembled WGS sequence"/>
</dbReference>
<organism evidence="1 2">
    <name type="scientific">Parathielavia hyrcaniae</name>
    <dbReference type="NCBI Taxonomy" id="113614"/>
    <lineage>
        <taxon>Eukaryota</taxon>
        <taxon>Fungi</taxon>
        <taxon>Dikarya</taxon>
        <taxon>Ascomycota</taxon>
        <taxon>Pezizomycotina</taxon>
        <taxon>Sordariomycetes</taxon>
        <taxon>Sordariomycetidae</taxon>
        <taxon>Sordariales</taxon>
        <taxon>Chaetomiaceae</taxon>
        <taxon>Parathielavia</taxon>
    </lineage>
</organism>
<keyword evidence="2" id="KW-1185">Reference proteome</keyword>
<proteinExistence type="predicted"/>
<evidence type="ECO:0000313" key="2">
    <source>
        <dbReference type="Proteomes" id="UP001305647"/>
    </source>
</evidence>
<dbReference type="PANTHER" id="PTHR24148:SF64">
    <property type="entry name" value="HETEROKARYON INCOMPATIBILITY DOMAIN-CONTAINING PROTEIN"/>
    <property type="match status" value="1"/>
</dbReference>
<protein>
    <submittedName>
        <fullName evidence="1">Uncharacterized protein</fullName>
    </submittedName>
</protein>
<dbReference type="AlphaFoldDB" id="A0AAN6PYI9"/>
<dbReference type="InterPro" id="IPR052895">
    <property type="entry name" value="HetReg/Transcr_Mod"/>
</dbReference>
<comment type="caution">
    <text evidence="1">The sequence shown here is derived from an EMBL/GenBank/DDBJ whole genome shotgun (WGS) entry which is preliminary data.</text>
</comment>
<evidence type="ECO:0000313" key="1">
    <source>
        <dbReference type="EMBL" id="KAK4100148.1"/>
    </source>
</evidence>
<reference evidence="1" key="2">
    <citation type="submission" date="2023-05" db="EMBL/GenBank/DDBJ databases">
        <authorList>
            <consortium name="Lawrence Berkeley National Laboratory"/>
            <person name="Steindorff A."/>
            <person name="Hensen N."/>
            <person name="Bonometti L."/>
            <person name="Westerberg I."/>
            <person name="Brannstrom I.O."/>
            <person name="Guillou S."/>
            <person name="Cros-Aarteil S."/>
            <person name="Calhoun S."/>
            <person name="Haridas S."/>
            <person name="Kuo A."/>
            <person name="Mondo S."/>
            <person name="Pangilinan J."/>
            <person name="Riley R."/>
            <person name="Labutti K."/>
            <person name="Andreopoulos B."/>
            <person name="Lipzen A."/>
            <person name="Chen C."/>
            <person name="Yanf M."/>
            <person name="Daum C."/>
            <person name="Ng V."/>
            <person name="Clum A."/>
            <person name="Ohm R."/>
            <person name="Martin F."/>
            <person name="Silar P."/>
            <person name="Natvig D."/>
            <person name="Lalanne C."/>
            <person name="Gautier V."/>
            <person name="Ament-Velasquez S.L."/>
            <person name="Kruys A."/>
            <person name="Hutchinson M.I."/>
            <person name="Powell A.J."/>
            <person name="Barry K."/>
            <person name="Miller A.N."/>
            <person name="Grigoriev I.V."/>
            <person name="Debuchy R."/>
            <person name="Gladieux P."/>
            <person name="Thoren M.H."/>
            <person name="Johannesson H."/>
        </authorList>
    </citation>
    <scope>NUCLEOTIDE SEQUENCE</scope>
    <source>
        <strain evidence="1">CBS 757.83</strain>
    </source>
</reference>
<name>A0AAN6PYI9_9PEZI</name>
<accession>A0AAN6PYI9</accession>
<gene>
    <name evidence="1" type="ORF">N658DRAFT_140299</name>
</gene>
<reference evidence="1" key="1">
    <citation type="journal article" date="2023" name="Mol. Phylogenet. Evol.">
        <title>Genome-scale phylogeny and comparative genomics of the fungal order Sordariales.</title>
        <authorList>
            <person name="Hensen N."/>
            <person name="Bonometti L."/>
            <person name="Westerberg I."/>
            <person name="Brannstrom I.O."/>
            <person name="Guillou S."/>
            <person name="Cros-Aarteil S."/>
            <person name="Calhoun S."/>
            <person name="Haridas S."/>
            <person name="Kuo A."/>
            <person name="Mondo S."/>
            <person name="Pangilinan J."/>
            <person name="Riley R."/>
            <person name="LaButti K."/>
            <person name="Andreopoulos B."/>
            <person name="Lipzen A."/>
            <person name="Chen C."/>
            <person name="Yan M."/>
            <person name="Daum C."/>
            <person name="Ng V."/>
            <person name="Clum A."/>
            <person name="Steindorff A."/>
            <person name="Ohm R.A."/>
            <person name="Martin F."/>
            <person name="Silar P."/>
            <person name="Natvig D.O."/>
            <person name="Lalanne C."/>
            <person name="Gautier V."/>
            <person name="Ament-Velasquez S.L."/>
            <person name="Kruys A."/>
            <person name="Hutchinson M.I."/>
            <person name="Powell A.J."/>
            <person name="Barry K."/>
            <person name="Miller A.N."/>
            <person name="Grigoriev I.V."/>
            <person name="Debuchy R."/>
            <person name="Gladieux P."/>
            <person name="Hiltunen Thoren M."/>
            <person name="Johannesson H."/>
        </authorList>
    </citation>
    <scope>NUCLEOTIDE SEQUENCE</scope>
    <source>
        <strain evidence="1">CBS 757.83</strain>
    </source>
</reference>
<dbReference type="EMBL" id="MU863643">
    <property type="protein sequence ID" value="KAK4100148.1"/>
    <property type="molecule type" value="Genomic_DNA"/>
</dbReference>
<dbReference type="PANTHER" id="PTHR24148">
    <property type="entry name" value="ANKYRIN REPEAT DOMAIN-CONTAINING PROTEIN 39 HOMOLOG-RELATED"/>
    <property type="match status" value="1"/>
</dbReference>
<sequence length="455" mass="50257">MVVQEIALVKQATVHCGSKVVSWLDFSDVISLYGSRKDIGLEGVESGHGPGQGALALSFLSNNALRKDARGNILERRWSVEVLFALLPMFEARVPHDAIFAILSIASDSAEFNDVDYSQSPADLFTRVLKKTARKTRSLDMMFRSWAPDVPGDHRLPSFIAPASRHTYTRNTEKLDQRHGADGLVGPPRRPIYAATPPLANFPSEWLSLPRRFRGTWGCLDGAYRPTIHARGVVYAVISELGEACENGTIPGGWISAWREKGLRGEMPELWRAVVAGRSHDGNAPPNWYRRAFQEVFAGGGLGDGELSVNLPDRMKHKRPTYLTTHLDRVSACVWGRRFLISTLERPGYYGLVPRGAEPGDMICLLEGCSVPVVFRGKRVAELVLRALQRALPQPESLQATVKESIISSLRHVVLQALSGFVKGNVRKHLRPLFLGTAGGPNPSRPTCGMHWKQC</sequence>